<evidence type="ECO:0000256" key="1">
    <source>
        <dbReference type="ARBA" id="ARBA00004123"/>
    </source>
</evidence>
<dbReference type="PANTHER" id="PTHR13224:SF6">
    <property type="entry name" value="MEDIATOR OF RNA POLYMERASE II TRANSCRIPTION SUBUNIT 16"/>
    <property type="match status" value="1"/>
</dbReference>
<dbReference type="AlphaFoldDB" id="A0AAE1PPE9"/>
<gene>
    <name evidence="11" type="primary">MED16</name>
    <name evidence="16" type="ORF">Pmani_017516</name>
</gene>
<keyword evidence="6 11" id="KW-0805">Transcription regulation</keyword>
<dbReference type="SUPFAM" id="SSF69322">
    <property type="entry name" value="Tricorn protease domain 2"/>
    <property type="match status" value="1"/>
</dbReference>
<organism evidence="16 17">
    <name type="scientific">Petrolisthes manimaculis</name>
    <dbReference type="NCBI Taxonomy" id="1843537"/>
    <lineage>
        <taxon>Eukaryota</taxon>
        <taxon>Metazoa</taxon>
        <taxon>Ecdysozoa</taxon>
        <taxon>Arthropoda</taxon>
        <taxon>Crustacea</taxon>
        <taxon>Multicrustacea</taxon>
        <taxon>Malacostraca</taxon>
        <taxon>Eumalacostraca</taxon>
        <taxon>Eucarida</taxon>
        <taxon>Decapoda</taxon>
        <taxon>Pleocyemata</taxon>
        <taxon>Anomura</taxon>
        <taxon>Galatheoidea</taxon>
        <taxon>Porcellanidae</taxon>
        <taxon>Petrolisthes</taxon>
    </lineage>
</organism>
<comment type="subcellular location">
    <subcellularLocation>
        <location evidence="1 11">Nucleus</location>
    </subcellularLocation>
</comment>
<dbReference type="PANTHER" id="PTHR13224">
    <property type="entry name" value="THYROID HORMONE RECEPTOR-ASSOCIATED PROTEIN-RELATED"/>
    <property type="match status" value="1"/>
</dbReference>
<protein>
    <recommendedName>
        <fullName evidence="3 11">Mediator of RNA polymerase II transcription subunit 16</fullName>
    </recommendedName>
    <alternativeName>
        <fullName evidence="10 11">Mediator complex subunit 16</fullName>
    </alternativeName>
</protein>
<dbReference type="InterPro" id="IPR021665">
    <property type="entry name" value="Mediator_Med16_N"/>
</dbReference>
<evidence type="ECO:0000256" key="3">
    <source>
        <dbReference type="ARBA" id="ARBA00019614"/>
    </source>
</evidence>
<keyword evidence="8 11" id="KW-0804">Transcription</keyword>
<sequence>MELLYTVSEKRSADDAHLTSLYNDGGVCAVSTKSVVAFTRMTTRQDNYRHRTPVCSICVMDLNTPNEPHVILECASKVLWVVFSSEGSQLLVALNSGRVHLFTKGAALHDWSPTHVCNWDGEELLHINFFHGGIRASLQSGDVKVHAQYMEKFTALPHKPSLVDHGQCAMKGFFAVSASGLLLVCVMNHEGGFLGEKKVVLGQKRDNFTVATAALAPTGHIHIATWKPEMIKCWRAELKMVEVDGGKGDLSITIQAAQSFCPSKSGASWHGSQKSEGLVHVTCLRYTELEVPNSLLVALTIDKTTEMSPSQQPGGVGPVAASVNHTHLVRRYQLQDQMRPLLKVLKAKSDSVGIATKEWVCEGEWVCSSRVVTLGSPTRHLLPGTSPAPFPLIITAATVDASVYAINRDTMQQLSSHSVLNVRGSGDDASVSKRAAVSRRVVSLAHTWSGLSLLAMDSAGSLHFITLVRPADVGPQWAISLILLLEFALVSGLDWWDLLVTTQHSSILTLTDRLSDTFHQHSAPLTQHLHTSFLVLKTSMLRLLGSQQQKAIEARLQAQLTATQQLFRSIRPVTCDVVTAEKNISVAIQSYLESRSSLDILDLDKSVDHLCNSISVKDCQVDPGQLQNLQPLIQFATDLALFILFMLAQNSKFELARDPKIVQSLRELVFVARLWHRQNKLVQPQMLHKTHSVDVWAQIYKLLTRLALILPGEPDSSLIGSPGTLMDKVHPLCCNATASCLKRVSKCTSTSYLWLKTLYIMSKKPINAILILGVIVPLLLSTCILIVFVMVIPNSSLSGVSSSDSGVGSDKHPGQVSSQPSETKSHLLFTLGIVFACGLFIFLIIIVTVVCIWVRQAQRYKLSEHFTTPPAGNNPECHLTSHNLNKDSLPYDIQDNSRASIYLNGKEEKRHSSFVASIPSLPPITTVSVTAQYPGKNISEGGINTDPYQIVQGSSYERSSNSSQVSHTQNYGTLSRTHLLRSCDEDGYHFDNLGIDNAAVSKEDFCPSFDEVPSPVVGELTDGLLSASNQVSEASSPDPLDSGSVFTEGDSDTQDKSDNNKVLEKQLSKQDSFQGLPPFKSFDKYLTIVRLDSTTSLDSVTLEDTKKTWSSIEEEDEREETNVIEEEKGK</sequence>
<keyword evidence="7 11" id="KW-0010">Activator</keyword>
<feature type="transmembrane region" description="Helical" evidence="13">
    <location>
        <begin position="766"/>
        <end position="792"/>
    </location>
</feature>
<evidence type="ECO:0000256" key="11">
    <source>
        <dbReference type="RuleBase" id="RU364149"/>
    </source>
</evidence>
<dbReference type="Pfam" id="PF11635">
    <property type="entry name" value="Med16_N"/>
    <property type="match status" value="1"/>
</dbReference>
<proteinExistence type="inferred from homology"/>
<evidence type="ECO:0000313" key="17">
    <source>
        <dbReference type="Proteomes" id="UP001292094"/>
    </source>
</evidence>
<evidence type="ECO:0000256" key="12">
    <source>
        <dbReference type="SAM" id="MobiDB-lite"/>
    </source>
</evidence>
<evidence type="ECO:0000256" key="10">
    <source>
        <dbReference type="ARBA" id="ARBA00032015"/>
    </source>
</evidence>
<evidence type="ECO:0000313" key="16">
    <source>
        <dbReference type="EMBL" id="KAK4310960.1"/>
    </source>
</evidence>
<dbReference type="InterPro" id="IPR048616">
    <property type="entry name" value="MED16_bridge"/>
</dbReference>
<reference evidence="16" key="1">
    <citation type="submission" date="2023-11" db="EMBL/GenBank/DDBJ databases">
        <title>Genome assemblies of two species of porcelain crab, Petrolisthes cinctipes and Petrolisthes manimaculis (Anomura: Porcellanidae).</title>
        <authorList>
            <person name="Angst P."/>
        </authorList>
    </citation>
    <scope>NUCLEOTIDE SEQUENCE</scope>
    <source>
        <strain evidence="16">PB745_02</strain>
        <tissue evidence="16">Gill</tissue>
    </source>
</reference>
<feature type="domain" description="Mediator complex subunit Med16 N-terminal" evidence="14">
    <location>
        <begin position="119"/>
        <end position="415"/>
    </location>
</feature>
<accession>A0AAE1PPE9</accession>
<dbReference type="InterPro" id="IPR048338">
    <property type="entry name" value="Mediator_Med16"/>
</dbReference>
<evidence type="ECO:0000256" key="9">
    <source>
        <dbReference type="ARBA" id="ARBA00023242"/>
    </source>
</evidence>
<comment type="similarity">
    <text evidence="2 11">Belongs to the Mediator complex subunit 16 family.</text>
</comment>
<dbReference type="GO" id="GO:0045893">
    <property type="term" value="P:positive regulation of DNA-templated transcription"/>
    <property type="evidence" value="ECO:0007669"/>
    <property type="project" value="TreeGrafter"/>
</dbReference>
<comment type="function">
    <text evidence="11">Component of the Mediator complex, a coactivator involved in the regulated transcription of nearly all RNA polymerase II-dependent genes. Mediator functions as a bridge to convey information from gene-specific regulatory proteins to the basal RNA polymerase II transcription machinery. Mediator is recruited to promoters by direct interactions with regulatory proteins and serves as a scaffold for the assembly of a functional preinitiation complex with RNA polymerase II and the general transcription factors.</text>
</comment>
<evidence type="ECO:0000256" key="7">
    <source>
        <dbReference type="ARBA" id="ARBA00023159"/>
    </source>
</evidence>
<keyword evidence="9 11" id="KW-0539">Nucleus</keyword>
<comment type="subunit">
    <text evidence="11">Component of the Mediator complex.</text>
</comment>
<feature type="compositionally biased region" description="Acidic residues" evidence="12">
    <location>
        <begin position="1112"/>
        <end position="1124"/>
    </location>
</feature>
<evidence type="ECO:0000259" key="14">
    <source>
        <dbReference type="Pfam" id="PF11635"/>
    </source>
</evidence>
<keyword evidence="13" id="KW-0472">Membrane</keyword>
<evidence type="ECO:0000256" key="8">
    <source>
        <dbReference type="ARBA" id="ARBA00023163"/>
    </source>
</evidence>
<feature type="region of interest" description="Disordered" evidence="12">
    <location>
        <begin position="1102"/>
        <end position="1130"/>
    </location>
</feature>
<keyword evidence="13" id="KW-1133">Transmembrane helix</keyword>
<keyword evidence="5" id="KW-0677">Repeat</keyword>
<name>A0AAE1PPE9_9EUCA</name>
<feature type="transmembrane region" description="Helical" evidence="13">
    <location>
        <begin position="827"/>
        <end position="854"/>
    </location>
</feature>
<evidence type="ECO:0000256" key="5">
    <source>
        <dbReference type="ARBA" id="ARBA00022737"/>
    </source>
</evidence>
<evidence type="ECO:0000259" key="15">
    <source>
        <dbReference type="Pfam" id="PF20718"/>
    </source>
</evidence>
<feature type="domain" description="Mediator of RNA polymerase II transcription subunit 16 central helical bridge" evidence="15">
    <location>
        <begin position="484"/>
        <end position="675"/>
    </location>
</feature>
<keyword evidence="13" id="KW-0812">Transmembrane</keyword>
<feature type="region of interest" description="Disordered" evidence="12">
    <location>
        <begin position="1027"/>
        <end position="1058"/>
    </location>
</feature>
<keyword evidence="4" id="KW-0853">WD repeat</keyword>
<evidence type="ECO:0000256" key="2">
    <source>
        <dbReference type="ARBA" id="ARBA00006543"/>
    </source>
</evidence>
<evidence type="ECO:0000256" key="13">
    <source>
        <dbReference type="SAM" id="Phobius"/>
    </source>
</evidence>
<feature type="transmembrane region" description="Helical" evidence="13">
    <location>
        <begin position="629"/>
        <end position="648"/>
    </location>
</feature>
<keyword evidence="17" id="KW-1185">Reference proteome</keyword>
<evidence type="ECO:0000256" key="4">
    <source>
        <dbReference type="ARBA" id="ARBA00022574"/>
    </source>
</evidence>
<dbReference type="GO" id="GO:0016592">
    <property type="term" value="C:mediator complex"/>
    <property type="evidence" value="ECO:0007669"/>
    <property type="project" value="InterPro"/>
</dbReference>
<dbReference type="Pfam" id="PF20718">
    <property type="entry name" value="Med16_bridge"/>
    <property type="match status" value="1"/>
</dbReference>
<evidence type="ECO:0000256" key="6">
    <source>
        <dbReference type="ARBA" id="ARBA00023015"/>
    </source>
</evidence>
<dbReference type="EMBL" id="JAWZYT010001576">
    <property type="protein sequence ID" value="KAK4310960.1"/>
    <property type="molecule type" value="Genomic_DNA"/>
</dbReference>
<dbReference type="Proteomes" id="UP001292094">
    <property type="component" value="Unassembled WGS sequence"/>
</dbReference>
<comment type="caution">
    <text evidence="16">The sequence shown here is derived from an EMBL/GenBank/DDBJ whole genome shotgun (WGS) entry which is preliminary data.</text>
</comment>